<accession>A0A8H6SIR4</accession>
<dbReference type="Proteomes" id="UP000636479">
    <property type="component" value="Unassembled WGS sequence"/>
</dbReference>
<protein>
    <submittedName>
        <fullName evidence="1">F-box domain-containing protein</fullName>
    </submittedName>
</protein>
<organism evidence="1 2">
    <name type="scientific">Mycena indigotica</name>
    <dbReference type="NCBI Taxonomy" id="2126181"/>
    <lineage>
        <taxon>Eukaryota</taxon>
        <taxon>Fungi</taxon>
        <taxon>Dikarya</taxon>
        <taxon>Basidiomycota</taxon>
        <taxon>Agaricomycotina</taxon>
        <taxon>Agaricomycetes</taxon>
        <taxon>Agaricomycetidae</taxon>
        <taxon>Agaricales</taxon>
        <taxon>Marasmiineae</taxon>
        <taxon>Mycenaceae</taxon>
        <taxon>Mycena</taxon>
    </lineage>
</organism>
<evidence type="ECO:0000313" key="2">
    <source>
        <dbReference type="Proteomes" id="UP000636479"/>
    </source>
</evidence>
<proteinExistence type="predicted"/>
<keyword evidence="2" id="KW-1185">Reference proteome</keyword>
<dbReference type="GeneID" id="59348182"/>
<dbReference type="RefSeq" id="XP_037218908.1">
    <property type="nucleotide sequence ID" value="XM_037365666.1"/>
</dbReference>
<gene>
    <name evidence="1" type="ORF">MIND_00902400</name>
</gene>
<dbReference type="AlphaFoldDB" id="A0A8H6SIR4"/>
<comment type="caution">
    <text evidence="1">The sequence shown here is derived from an EMBL/GenBank/DDBJ whole genome shotgun (WGS) entry which is preliminary data.</text>
</comment>
<evidence type="ECO:0000313" key="1">
    <source>
        <dbReference type="EMBL" id="KAF7299520.1"/>
    </source>
</evidence>
<dbReference type="EMBL" id="JACAZF010000007">
    <property type="protein sequence ID" value="KAF7299520.1"/>
    <property type="molecule type" value="Genomic_DNA"/>
</dbReference>
<sequence length="536" mass="59068">MLTSDASDQEEMSENDLRQLLSEGLEDEALLTHEIESTLALLHDLHDLLGQKKQENTAIAAALAALRSPIQRLPGELLEAIFELCVVADSTALTYFTSDSRVAPLVLTHVCAAWRQLTFGSLRLWKHWYFRATHTRSDLELLTRVIPSGHLQLHTTIVHTVQGPNSRVSRRRHKGIPVFVIQALLSIPQFVAGVPTLVLAKGALSPTEELARPPQTFKELRALTIDLHRSPPFHPDAGQTLDAFADAPRLTNLDLTLSLGEAPPGSLFAPHFPWAQIRSLRLAFPGNALPMDWRDRGALRSILHILSRCTNVKELTLYGLSPPLFMAMVDQPPLCVLPLLTKLVLLFTETLVVQFLVLPRLQELVLSSPKSRGDLFPLERFRRNSEASLTTLRTLEVRGLTSLGLHVLRTTFMSPASPITTLRLPDIQDTNAINALVSWQDADRPLLLPALTFIFIGAHNASVVQDGGISILKMIRSRLGPQTGDTSGKIAASASATLLRAEVALPESVWPRTVEVWDAKWELIACGVLHLSGSMS</sequence>
<dbReference type="SUPFAM" id="SSF52047">
    <property type="entry name" value="RNI-like"/>
    <property type="match status" value="1"/>
</dbReference>
<name>A0A8H6SIR4_9AGAR</name>
<dbReference type="OrthoDB" id="3056011at2759"/>
<reference evidence="1" key="1">
    <citation type="submission" date="2020-05" db="EMBL/GenBank/DDBJ databases">
        <title>Mycena genomes resolve the evolution of fungal bioluminescence.</title>
        <authorList>
            <person name="Tsai I.J."/>
        </authorList>
    </citation>
    <scope>NUCLEOTIDE SEQUENCE</scope>
    <source>
        <strain evidence="1">171206Taipei</strain>
    </source>
</reference>